<organism evidence="2 3">
    <name type="scientific">Anaeramoeba ignava</name>
    <name type="common">Anaerobic marine amoeba</name>
    <dbReference type="NCBI Taxonomy" id="1746090"/>
    <lineage>
        <taxon>Eukaryota</taxon>
        <taxon>Metamonada</taxon>
        <taxon>Anaeramoebidae</taxon>
        <taxon>Anaeramoeba</taxon>
    </lineage>
</organism>
<evidence type="ECO:0000313" key="2">
    <source>
        <dbReference type="EMBL" id="KAJ5073425.1"/>
    </source>
</evidence>
<feature type="domain" description="VPS9" evidence="1">
    <location>
        <begin position="89"/>
        <end position="233"/>
    </location>
</feature>
<dbReference type="GO" id="GO:0030139">
    <property type="term" value="C:endocytic vesicle"/>
    <property type="evidence" value="ECO:0007669"/>
    <property type="project" value="TreeGrafter"/>
</dbReference>
<dbReference type="InterPro" id="IPR037191">
    <property type="entry name" value="VPS9_dom_sf"/>
</dbReference>
<dbReference type="AlphaFoldDB" id="A0A9Q0LKD0"/>
<dbReference type="Pfam" id="PF02204">
    <property type="entry name" value="VPS9"/>
    <property type="match status" value="1"/>
</dbReference>
<evidence type="ECO:0000313" key="3">
    <source>
        <dbReference type="Proteomes" id="UP001149090"/>
    </source>
</evidence>
<dbReference type="PANTHER" id="PTHR23101">
    <property type="entry name" value="RAB GDP/GTP EXCHANGE FACTOR"/>
    <property type="match status" value="1"/>
</dbReference>
<dbReference type="GO" id="GO:0031267">
    <property type="term" value="F:small GTPase binding"/>
    <property type="evidence" value="ECO:0007669"/>
    <property type="project" value="TreeGrafter"/>
</dbReference>
<dbReference type="GO" id="GO:0016192">
    <property type="term" value="P:vesicle-mediated transport"/>
    <property type="evidence" value="ECO:0007669"/>
    <property type="project" value="InterPro"/>
</dbReference>
<gene>
    <name evidence="2" type="ORF">M0811_08833</name>
</gene>
<dbReference type="InterPro" id="IPR045046">
    <property type="entry name" value="Vps9-like"/>
</dbReference>
<dbReference type="PROSITE" id="PS51205">
    <property type="entry name" value="VPS9"/>
    <property type="match status" value="1"/>
</dbReference>
<evidence type="ECO:0000259" key="1">
    <source>
        <dbReference type="PROSITE" id="PS51205"/>
    </source>
</evidence>
<dbReference type="EMBL" id="JAPDFW010000075">
    <property type="protein sequence ID" value="KAJ5073425.1"/>
    <property type="molecule type" value="Genomic_DNA"/>
</dbReference>
<dbReference type="PANTHER" id="PTHR23101:SF104">
    <property type="entry name" value="PROTEIN SPRINT"/>
    <property type="match status" value="1"/>
</dbReference>
<dbReference type="GO" id="GO:0005085">
    <property type="term" value="F:guanyl-nucleotide exchange factor activity"/>
    <property type="evidence" value="ECO:0007669"/>
    <property type="project" value="InterPro"/>
</dbReference>
<dbReference type="SUPFAM" id="SSF109993">
    <property type="entry name" value="VPS9 domain"/>
    <property type="match status" value="1"/>
</dbReference>
<comment type="caution">
    <text evidence="2">The sequence shown here is derived from an EMBL/GenBank/DDBJ whole genome shotgun (WGS) entry which is preliminary data.</text>
</comment>
<dbReference type="Proteomes" id="UP001149090">
    <property type="component" value="Unassembled WGS sequence"/>
</dbReference>
<dbReference type="Gene3D" id="1.20.1050.80">
    <property type="entry name" value="VPS9 domain"/>
    <property type="match status" value="1"/>
</dbReference>
<keyword evidence="3" id="KW-1185">Reference proteome</keyword>
<sequence>MSENSKKKIENFKRDLRINQQNISNLSVKIRKFIQQIRFETIKKLKEKENETDLENIEIINAILERLLEEMIISPNFDKINGFIKKKNELEDQKIHDQIQKLKKKNFDYFGLPNQLSKIDWSLSSRILRTFNICKLPYEFLNVLLTTADSVFHTINSNILNHDIQSEPNKLVTGDDFLPIFVFVLVNSQIENLVSISEYLIDYSDPKEMNHESGYYLTTFCSSIQFIKTSENL</sequence>
<dbReference type="OrthoDB" id="300289at2759"/>
<dbReference type="InterPro" id="IPR003123">
    <property type="entry name" value="VPS9"/>
</dbReference>
<dbReference type="GO" id="GO:0005829">
    <property type="term" value="C:cytosol"/>
    <property type="evidence" value="ECO:0007669"/>
    <property type="project" value="TreeGrafter"/>
</dbReference>
<accession>A0A9Q0LKD0</accession>
<proteinExistence type="predicted"/>
<reference evidence="2" key="1">
    <citation type="submission" date="2022-10" db="EMBL/GenBank/DDBJ databases">
        <title>Novel sulphate-reducing endosymbionts in the free-living metamonad Anaeramoeba.</title>
        <authorList>
            <person name="Jerlstrom-Hultqvist J."/>
            <person name="Cepicka I."/>
            <person name="Gallot-Lavallee L."/>
            <person name="Salas-Leiva D."/>
            <person name="Curtis B.A."/>
            <person name="Zahonova K."/>
            <person name="Pipaliya S."/>
            <person name="Dacks J."/>
            <person name="Roger A.J."/>
        </authorList>
    </citation>
    <scope>NUCLEOTIDE SEQUENCE</scope>
    <source>
        <strain evidence="2">BMAN</strain>
    </source>
</reference>
<name>A0A9Q0LKD0_ANAIG</name>
<protein>
    <submittedName>
        <fullName evidence="2">Rab gdp/gtp exchange factor</fullName>
    </submittedName>
</protein>